<feature type="compositionally biased region" description="Polar residues" evidence="1">
    <location>
        <begin position="283"/>
        <end position="294"/>
    </location>
</feature>
<feature type="transmembrane region" description="Helical" evidence="2">
    <location>
        <begin position="963"/>
        <end position="982"/>
    </location>
</feature>
<dbReference type="OrthoDB" id="3210731at2759"/>
<feature type="region of interest" description="Disordered" evidence="1">
    <location>
        <begin position="431"/>
        <end position="530"/>
    </location>
</feature>
<evidence type="ECO:0000256" key="2">
    <source>
        <dbReference type="SAM" id="Phobius"/>
    </source>
</evidence>
<protein>
    <submittedName>
        <fullName evidence="3">Uncharacterized protein</fullName>
    </submittedName>
</protein>
<evidence type="ECO:0000313" key="4">
    <source>
        <dbReference type="Proteomes" id="UP000054018"/>
    </source>
</evidence>
<reference evidence="4" key="2">
    <citation type="submission" date="2015-01" db="EMBL/GenBank/DDBJ databases">
        <title>Evolutionary Origins and Diversification of the Mycorrhizal Mutualists.</title>
        <authorList>
            <consortium name="DOE Joint Genome Institute"/>
            <consortium name="Mycorrhizal Genomics Consortium"/>
            <person name="Kohler A."/>
            <person name="Kuo A."/>
            <person name="Nagy L.G."/>
            <person name="Floudas D."/>
            <person name="Copeland A."/>
            <person name="Barry K.W."/>
            <person name="Cichocki N."/>
            <person name="Veneault-Fourrey C."/>
            <person name="LaButti K."/>
            <person name="Lindquist E.A."/>
            <person name="Lipzen A."/>
            <person name="Lundell T."/>
            <person name="Morin E."/>
            <person name="Murat C."/>
            <person name="Riley R."/>
            <person name="Ohm R."/>
            <person name="Sun H."/>
            <person name="Tunlid A."/>
            <person name="Henrissat B."/>
            <person name="Grigoriev I.V."/>
            <person name="Hibbett D.S."/>
            <person name="Martin F."/>
        </authorList>
    </citation>
    <scope>NUCLEOTIDE SEQUENCE [LARGE SCALE GENOMIC DNA]</scope>
    <source>
        <strain evidence="4">441</strain>
    </source>
</reference>
<keyword evidence="2" id="KW-0812">Transmembrane</keyword>
<feature type="region of interest" description="Disordered" evidence="1">
    <location>
        <begin position="1052"/>
        <end position="1088"/>
    </location>
</feature>
<accession>A0A0D0AG20</accession>
<reference evidence="3 4" key="1">
    <citation type="submission" date="2014-04" db="EMBL/GenBank/DDBJ databases">
        <authorList>
            <consortium name="DOE Joint Genome Institute"/>
            <person name="Kuo A."/>
            <person name="Kohler A."/>
            <person name="Costa M.D."/>
            <person name="Nagy L.G."/>
            <person name="Floudas D."/>
            <person name="Copeland A."/>
            <person name="Barry K.W."/>
            <person name="Cichocki N."/>
            <person name="Veneault-Fourrey C."/>
            <person name="LaButti K."/>
            <person name="Lindquist E.A."/>
            <person name="Lipzen A."/>
            <person name="Lundell T."/>
            <person name="Morin E."/>
            <person name="Murat C."/>
            <person name="Sun H."/>
            <person name="Tunlid A."/>
            <person name="Henrissat B."/>
            <person name="Grigoriev I.V."/>
            <person name="Hibbett D.S."/>
            <person name="Martin F."/>
            <person name="Nordberg H.P."/>
            <person name="Cantor M.N."/>
            <person name="Hua S.X."/>
        </authorList>
    </citation>
    <scope>NUCLEOTIDE SEQUENCE [LARGE SCALE GENOMIC DNA]</scope>
    <source>
        <strain evidence="3 4">441</strain>
    </source>
</reference>
<feature type="region of interest" description="Disordered" evidence="1">
    <location>
        <begin position="673"/>
        <end position="706"/>
    </location>
</feature>
<keyword evidence="2" id="KW-1133">Transmembrane helix</keyword>
<gene>
    <name evidence="3" type="ORF">PISMIDRAFT_627348</name>
</gene>
<feature type="compositionally biased region" description="Low complexity" evidence="1">
    <location>
        <begin position="461"/>
        <end position="475"/>
    </location>
</feature>
<proteinExistence type="predicted"/>
<keyword evidence="4" id="KW-1185">Reference proteome</keyword>
<name>A0A0D0AG20_9AGAM</name>
<dbReference type="STRING" id="765257.A0A0D0AG20"/>
<dbReference type="HOGENOM" id="CLU_002241_0_0_1"/>
<organism evidence="3 4">
    <name type="scientific">Pisolithus microcarpus 441</name>
    <dbReference type="NCBI Taxonomy" id="765257"/>
    <lineage>
        <taxon>Eukaryota</taxon>
        <taxon>Fungi</taxon>
        <taxon>Dikarya</taxon>
        <taxon>Basidiomycota</taxon>
        <taxon>Agaricomycotina</taxon>
        <taxon>Agaricomycetes</taxon>
        <taxon>Agaricomycetidae</taxon>
        <taxon>Boletales</taxon>
        <taxon>Sclerodermatineae</taxon>
        <taxon>Pisolithaceae</taxon>
        <taxon>Pisolithus</taxon>
    </lineage>
</organism>
<feature type="compositionally biased region" description="Low complexity" evidence="1">
    <location>
        <begin position="490"/>
        <end position="509"/>
    </location>
</feature>
<feature type="compositionally biased region" description="Polar residues" evidence="1">
    <location>
        <begin position="673"/>
        <end position="684"/>
    </location>
</feature>
<feature type="compositionally biased region" description="Polar residues" evidence="1">
    <location>
        <begin position="435"/>
        <end position="454"/>
    </location>
</feature>
<dbReference type="AlphaFoldDB" id="A0A0D0AG20"/>
<dbReference type="EMBL" id="KN833685">
    <property type="protein sequence ID" value="KIK31013.1"/>
    <property type="molecule type" value="Genomic_DNA"/>
</dbReference>
<dbReference type="Proteomes" id="UP000054018">
    <property type="component" value="Unassembled WGS sequence"/>
</dbReference>
<evidence type="ECO:0000313" key="3">
    <source>
        <dbReference type="EMBL" id="KIK31013.1"/>
    </source>
</evidence>
<evidence type="ECO:0000256" key="1">
    <source>
        <dbReference type="SAM" id="MobiDB-lite"/>
    </source>
</evidence>
<keyword evidence="2" id="KW-0472">Membrane</keyword>
<feature type="region of interest" description="Disordered" evidence="1">
    <location>
        <begin position="1"/>
        <end position="29"/>
    </location>
</feature>
<feature type="region of interest" description="Disordered" evidence="1">
    <location>
        <begin position="282"/>
        <end position="310"/>
    </location>
</feature>
<sequence>MLYPPRHTRPSSPPFSTTGSSQVTTTHQPKLNVVTRLAIEGKARQGHDGASVKMYLKLSIPMDSVSPGSTIPLFAEENLKLLSAQVHPLDANSVPYNFSSSASPILNSASRALNLPARSPKPYLSLFGVSVSTTSVHSSRSSSSTSTGTASPPLDDRYTGHIIVSGYNISYILPKDFPPRFIGDESALRVSTFSAAKMRRGSVSERNNMHFMAAIDLFVPFTSRPPRAPFLISLPLPRCLSNNVKLRIFPPSATNTSASMASLSSAEEDPGAWELTSEPHVTRATTRVSRSGSYGNMADDESSDSSYAEGASGGIVVHGTFPSTDRLRVRWAPPTKTITVNGDGRRRVGVKEAKGEMSILVLGKARDPQSEREGILVKLEHKGTCKGVWFPGVATMLGMDVGLNAPGSDVVWAPGEEAKWTVSGGTGYTGFDIGPSSTPVSRQPSLEFPSSSGLLQAPPMTSRQSSSSSTSSLLRAPLPADQLPDYSFEGSPTSLTPSGTLSSISSVPVTSEGRSRTSSNAKPPPRPPAVPITVHINMNDIIPPAKNVFTFTISGTVLVVPKMHSRSPSEHKMNSSSGSEDEANLVPMVLPRFSVLAADSESISTIIRNETDNATVEVYNIAGDLRDAQTRRTVLQRNSMTRCGSDGGRIALRPIAQLSLPTRSRGELALDSSRLSPFPRTSTGPREPVIRPSYTAHPQTTSMRRQRSGPLMIPAIDVTVTPLHLGDSKLPNAHAVRLRLHAPPDADSDWLEFGLTREVGSTTPSSTLSIDSTDQPEIGVEIVSVSVDDVPARFENRVLGKKEMTPSIDLGNTVTESRQSDWVAWIRCQVGEQGGRLLVDYVVKQCMDRKFTTRAIKEKAPVIDKPWVNILVPTFTLPIGRMDVTVESTTGKHLTGIQIGIVYANPLSGIESLNSNFAYHCRTPAGYRLLHYSLEEFFCPKVNLVLLSGPSRVGTGLLHLKKLALFSGILPIVLLFMFLSNLGSEFKLIRQSFNLLATHSNSSWQQPPTLTTETVFVTTTIFTSQSSSLSHPPLALTTPSAQTVTPTHFVSHEDSVISPSSRPVERSTPTLVIEDPKPSSDPSLPDSSGSSLLPANVLPFNWALPPDLISSAQRSWEKLVGNLVVVWQVFRTVYHYPLDPP</sequence>